<evidence type="ECO:0000259" key="3">
    <source>
        <dbReference type="Pfam" id="PF01702"/>
    </source>
</evidence>
<dbReference type="PANTHER" id="PTHR46499:SF1">
    <property type="entry name" value="QUEUINE TRNA-RIBOSYLTRANSFERASE"/>
    <property type="match status" value="1"/>
</dbReference>
<organism evidence="5 6">
    <name type="scientific">Calothrix parietina FACHB-288</name>
    <dbReference type="NCBI Taxonomy" id="2692896"/>
    <lineage>
        <taxon>Bacteria</taxon>
        <taxon>Bacillati</taxon>
        <taxon>Cyanobacteriota</taxon>
        <taxon>Cyanophyceae</taxon>
        <taxon>Nostocales</taxon>
        <taxon>Calotrichaceae</taxon>
        <taxon>Calothrix</taxon>
    </lineage>
</organism>
<dbReference type="InterPro" id="IPR002616">
    <property type="entry name" value="tRNA_ribo_trans-like"/>
</dbReference>
<evidence type="ECO:0000313" key="5">
    <source>
        <dbReference type="EMBL" id="MBD2200611.1"/>
    </source>
</evidence>
<gene>
    <name evidence="5" type="ORF">H6G24_35065</name>
</gene>
<dbReference type="Pfam" id="PF01702">
    <property type="entry name" value="TGT"/>
    <property type="match status" value="1"/>
</dbReference>
<feature type="domain" description="tRNA-guanine(15) transglycosylase-like" evidence="3">
    <location>
        <begin position="339"/>
        <end position="531"/>
    </location>
</feature>
<protein>
    <submittedName>
        <fullName evidence="5">Queuine/archaeosine tRNA-ribosyltransferase</fullName>
    </submittedName>
</protein>
<feature type="domain" description="DUF6884" evidence="4">
    <location>
        <begin position="77"/>
        <end position="156"/>
    </location>
</feature>
<name>A0ABR8AKV8_9CYAN</name>
<proteinExistence type="predicted"/>
<evidence type="ECO:0000256" key="2">
    <source>
        <dbReference type="ARBA" id="ARBA00022785"/>
    </source>
</evidence>
<evidence type="ECO:0000259" key="4">
    <source>
        <dbReference type="Pfam" id="PF21818"/>
    </source>
</evidence>
<evidence type="ECO:0000313" key="6">
    <source>
        <dbReference type="Proteomes" id="UP000658514"/>
    </source>
</evidence>
<evidence type="ECO:0000256" key="1">
    <source>
        <dbReference type="ARBA" id="ARBA00022694"/>
    </source>
</evidence>
<dbReference type="Gene3D" id="3.20.20.105">
    <property type="entry name" value="Queuine tRNA-ribosyltransferase-like"/>
    <property type="match status" value="1"/>
</dbReference>
<dbReference type="EMBL" id="JACJQH010000099">
    <property type="protein sequence ID" value="MBD2200611.1"/>
    <property type="molecule type" value="Genomic_DNA"/>
</dbReference>
<dbReference type="InterPro" id="IPR036511">
    <property type="entry name" value="TGT-like_sf"/>
</dbReference>
<dbReference type="InterPro" id="IPR049251">
    <property type="entry name" value="DUF6884"/>
</dbReference>
<keyword evidence="1" id="KW-0819">tRNA processing</keyword>
<dbReference type="InterPro" id="IPR053537">
    <property type="entry name" value="DNA-guanine_TGase"/>
</dbReference>
<dbReference type="NCBIfam" id="NF041059">
    <property type="entry name" value="DpdA"/>
    <property type="match status" value="1"/>
</dbReference>
<dbReference type="PANTHER" id="PTHR46499">
    <property type="entry name" value="QUEUINE TRNA-RIBOSYLTRANSFERASE"/>
    <property type="match status" value="1"/>
</dbReference>
<comment type="caution">
    <text evidence="5">The sequence shown here is derived from an EMBL/GenBank/DDBJ whole genome shotgun (WGS) entry which is preliminary data.</text>
</comment>
<dbReference type="Pfam" id="PF21818">
    <property type="entry name" value="DUF6884"/>
    <property type="match status" value="1"/>
</dbReference>
<reference evidence="5 6" key="1">
    <citation type="journal article" date="2020" name="ISME J.">
        <title>Comparative genomics reveals insights into cyanobacterial evolution and habitat adaptation.</title>
        <authorList>
            <person name="Chen M.Y."/>
            <person name="Teng W.K."/>
            <person name="Zhao L."/>
            <person name="Hu C.X."/>
            <person name="Zhou Y.K."/>
            <person name="Han B.P."/>
            <person name="Song L.R."/>
            <person name="Shu W.S."/>
        </authorList>
    </citation>
    <scope>NUCLEOTIDE SEQUENCE [LARGE SCALE GENOMIC DNA]</scope>
    <source>
        <strain evidence="5 6">FACHB-288</strain>
    </source>
</reference>
<dbReference type="InterPro" id="IPR050076">
    <property type="entry name" value="ArchSynthase1/Queuine_TRR"/>
</dbReference>
<dbReference type="Proteomes" id="UP000658514">
    <property type="component" value="Unassembled WGS sequence"/>
</dbReference>
<sequence length="701" mass="80505">MFRPRILIITSCTGEKRFKPTNQLTIEDFKDTERLRERSKLLAEFSCSAGQMYTGLQHLRVMEGVDILRSCFGKEIVDVKIISAGYGLIPEDKVIVPYSVTFNSMKSDEISSWANFIGLHKDFQEAVIGYDLVFVLLGDKYLRALNLPVETHPKQTFIFLASNKSRNFVILEDTNFELLTFSNADASRFGCALVGLKGQLLKLIASQIRGEPNLLSELYNNPKILDKVLNNQPQQLELPLGITSTRAKKTNINKKSQKSRKTIVNLDEFLKLPRAINTHLIMKYFIPEWDDKVDNGYNFLLDEATKNRSAYKDDIYAHEIYSEPNYDGILVSKVVVDKIKNKRADIEKLGGIRNFVRFPGEIMGDCGAFGYIKLEVPPYNTVEILDYYEKLKFDYGVSIDHLIVGPFAEPGVREKRYDLTLQNAEEFISKHQKIGYTFTPIGVAQGWNPETYADAVKKLVEMGYDYIAIGGVARTPTIEILEILKEVYQHLTPNTRLHLFGVGRIDALPYFRHLGVTSFDSASPLRKAWFDAVENYHTLSGKAYAAVRIPFVDKQSPRIKHLLLEGYERETLRQLEQEALKAIREYDKGNISLDESLEKLLAYDELLELPRDGKVTPTAKARRLRQHTQLYRELLEVKPWQECECKICKDYGVETAIFRGNDRNRRRGFHNTYVFYQRFQEFLSTENYLENSNVDTTGESI</sequence>
<keyword evidence="2" id="KW-0671">Queuosine biosynthesis</keyword>
<dbReference type="SUPFAM" id="SSF51713">
    <property type="entry name" value="tRNA-guanine transglycosylase"/>
    <property type="match status" value="1"/>
</dbReference>
<keyword evidence="6" id="KW-1185">Reference proteome</keyword>
<accession>A0ABR8AKV8</accession>